<evidence type="ECO:0000313" key="1">
    <source>
        <dbReference type="EMBL" id="MDJ1483417.1"/>
    </source>
</evidence>
<dbReference type="Proteomes" id="UP001241110">
    <property type="component" value="Unassembled WGS sequence"/>
</dbReference>
<dbReference type="EMBL" id="JASJOS010000011">
    <property type="protein sequence ID" value="MDJ1483417.1"/>
    <property type="molecule type" value="Genomic_DNA"/>
</dbReference>
<evidence type="ECO:0000313" key="3">
    <source>
        <dbReference type="Proteomes" id="UP001228581"/>
    </source>
</evidence>
<accession>A0AAE3QQ45</accession>
<reference evidence="1 3" key="1">
    <citation type="submission" date="2023-05" db="EMBL/GenBank/DDBJ databases">
        <authorList>
            <person name="Zhang X."/>
        </authorList>
    </citation>
    <scope>NUCLEOTIDE SEQUENCE</scope>
    <source>
        <strain evidence="2 3">DM2B3-1</strain>
        <strain evidence="1">YF14B1</strain>
    </source>
</reference>
<evidence type="ECO:0000313" key="4">
    <source>
        <dbReference type="Proteomes" id="UP001241110"/>
    </source>
</evidence>
<dbReference type="RefSeq" id="WP_313983223.1">
    <property type="nucleotide sequence ID" value="NZ_JASJOR010000020.1"/>
</dbReference>
<dbReference type="EMBL" id="JASJOT010000017">
    <property type="protein sequence ID" value="MDJ1495742.1"/>
    <property type="molecule type" value="Genomic_DNA"/>
</dbReference>
<organism evidence="1 4">
    <name type="scientific">Xanthocytophaga flava</name>
    <dbReference type="NCBI Taxonomy" id="3048013"/>
    <lineage>
        <taxon>Bacteria</taxon>
        <taxon>Pseudomonadati</taxon>
        <taxon>Bacteroidota</taxon>
        <taxon>Cytophagia</taxon>
        <taxon>Cytophagales</taxon>
        <taxon>Rhodocytophagaceae</taxon>
        <taxon>Xanthocytophaga</taxon>
    </lineage>
</organism>
<protein>
    <submittedName>
        <fullName evidence="1">Helix-turn-helix domain-containing protein</fullName>
    </submittedName>
</protein>
<sequence>MQIESEKELKWNILKRLQRLPYDQIGLIRRSVMQKTSCTQSKYYRVIQEKDNDVHVLIALAEVLNCKVDDIINPDYEFKDPQLTKNILEKIE</sequence>
<proteinExistence type="predicted"/>
<dbReference type="Proteomes" id="UP001228581">
    <property type="component" value="Unassembled WGS sequence"/>
</dbReference>
<dbReference type="AlphaFoldDB" id="A0AAE3QQ45"/>
<name>A0AAE3QQ45_9BACT</name>
<keyword evidence="3" id="KW-1185">Reference proteome</keyword>
<gene>
    <name evidence="1" type="ORF">QNI16_23155</name>
    <name evidence="2" type="ORF">QNI19_22590</name>
</gene>
<evidence type="ECO:0000313" key="2">
    <source>
        <dbReference type="EMBL" id="MDJ1495742.1"/>
    </source>
</evidence>
<comment type="caution">
    <text evidence="1">The sequence shown here is derived from an EMBL/GenBank/DDBJ whole genome shotgun (WGS) entry which is preliminary data.</text>
</comment>